<dbReference type="SUPFAM" id="SSF48498">
    <property type="entry name" value="Tetracyclin repressor-like, C-terminal domain"/>
    <property type="match status" value="1"/>
</dbReference>
<name>W7QJL4_9ALTE</name>
<evidence type="ECO:0000256" key="1">
    <source>
        <dbReference type="ARBA" id="ARBA00023015"/>
    </source>
</evidence>
<dbReference type="STRING" id="1328313.DS2_13804"/>
<dbReference type="SUPFAM" id="SSF46689">
    <property type="entry name" value="Homeodomain-like"/>
    <property type="match status" value="1"/>
</dbReference>
<accession>W7QJL4</accession>
<dbReference type="RefSeq" id="WP_035015414.1">
    <property type="nucleotide sequence ID" value="NZ_ARZY01000028.1"/>
</dbReference>
<dbReference type="Pfam" id="PF00440">
    <property type="entry name" value="TetR_N"/>
    <property type="match status" value="1"/>
</dbReference>
<evidence type="ECO:0000259" key="5">
    <source>
        <dbReference type="PROSITE" id="PS50977"/>
    </source>
</evidence>
<evidence type="ECO:0000256" key="3">
    <source>
        <dbReference type="ARBA" id="ARBA00023163"/>
    </source>
</evidence>
<evidence type="ECO:0000313" key="6">
    <source>
        <dbReference type="EMBL" id="EWH09152.1"/>
    </source>
</evidence>
<keyword evidence="2 4" id="KW-0238">DNA-binding</keyword>
<dbReference type="PROSITE" id="PS50977">
    <property type="entry name" value="HTH_TETR_2"/>
    <property type="match status" value="1"/>
</dbReference>
<gene>
    <name evidence="6" type="ORF">DS2_13804</name>
</gene>
<comment type="caution">
    <text evidence="6">The sequence shown here is derived from an EMBL/GenBank/DDBJ whole genome shotgun (WGS) entry which is preliminary data.</text>
</comment>
<keyword evidence="3" id="KW-0804">Transcription</keyword>
<keyword evidence="1" id="KW-0805">Transcription regulation</keyword>
<dbReference type="InterPro" id="IPR001647">
    <property type="entry name" value="HTH_TetR"/>
</dbReference>
<organism evidence="6 7">
    <name type="scientific">Catenovulum agarivorans DS-2</name>
    <dbReference type="NCBI Taxonomy" id="1328313"/>
    <lineage>
        <taxon>Bacteria</taxon>
        <taxon>Pseudomonadati</taxon>
        <taxon>Pseudomonadota</taxon>
        <taxon>Gammaproteobacteria</taxon>
        <taxon>Alteromonadales</taxon>
        <taxon>Alteromonadaceae</taxon>
        <taxon>Catenovulum</taxon>
    </lineage>
</organism>
<dbReference type="GO" id="GO:0003677">
    <property type="term" value="F:DNA binding"/>
    <property type="evidence" value="ECO:0007669"/>
    <property type="project" value="UniProtKB-UniRule"/>
</dbReference>
<proteinExistence type="predicted"/>
<evidence type="ECO:0000313" key="7">
    <source>
        <dbReference type="Proteomes" id="UP000019276"/>
    </source>
</evidence>
<keyword evidence="7" id="KW-1185">Reference proteome</keyword>
<evidence type="ECO:0000256" key="4">
    <source>
        <dbReference type="PROSITE-ProRule" id="PRU00335"/>
    </source>
</evidence>
<dbReference type="Proteomes" id="UP000019276">
    <property type="component" value="Unassembled WGS sequence"/>
</dbReference>
<reference evidence="6 7" key="1">
    <citation type="journal article" date="2014" name="Genome Announc.">
        <title>Draft Genome Sequence of the Agar-Degrading Bacterium Catenovulum sp. Strain DS-2, Isolated from Intestines of Haliotis diversicolor.</title>
        <authorList>
            <person name="Shan D."/>
            <person name="Li X."/>
            <person name="Gu Z."/>
            <person name="Wei G."/>
            <person name="Gao Z."/>
            <person name="Shao Z."/>
        </authorList>
    </citation>
    <scope>NUCLEOTIDE SEQUENCE [LARGE SCALE GENOMIC DNA]</scope>
    <source>
        <strain evidence="6 7">DS-2</strain>
    </source>
</reference>
<feature type="DNA-binding region" description="H-T-H motif" evidence="4">
    <location>
        <begin position="28"/>
        <end position="47"/>
    </location>
</feature>
<protein>
    <submittedName>
        <fullName evidence="6">TetR family transcriptional regulator</fullName>
    </submittedName>
</protein>
<dbReference type="Gene3D" id="1.10.357.10">
    <property type="entry name" value="Tetracycline Repressor, domain 2"/>
    <property type="match status" value="1"/>
</dbReference>
<dbReference type="InterPro" id="IPR009057">
    <property type="entry name" value="Homeodomain-like_sf"/>
</dbReference>
<dbReference type="AlphaFoldDB" id="W7QJL4"/>
<dbReference type="eggNOG" id="COG1309">
    <property type="taxonomic scope" value="Bacteria"/>
</dbReference>
<evidence type="ECO:0000256" key="2">
    <source>
        <dbReference type="ARBA" id="ARBA00023125"/>
    </source>
</evidence>
<dbReference type="InterPro" id="IPR036271">
    <property type="entry name" value="Tet_transcr_reg_TetR-rel_C_sf"/>
</dbReference>
<dbReference type="PANTHER" id="PTHR47506">
    <property type="entry name" value="TRANSCRIPTIONAL REGULATORY PROTEIN"/>
    <property type="match status" value="1"/>
</dbReference>
<sequence length="189" mass="21584">MAKAQFDKEQVVDKTLKLFWKQGFYATSMQNVVTETSLKPGSIYLAFGSKEALFKAALEHYAQTNLAQIRQTIDSAQSVGEGICNLLENMIEQAEQTHYCSCFLIKTQLEFASAKGDLYQFASNKLQQVEALFNSYLRYEYDEHQAAEKATSLMLHIFGLRVYGYQTQQLDKVKAGLRQGLPWLPWDNQ</sequence>
<dbReference type="EMBL" id="ARZY01000028">
    <property type="protein sequence ID" value="EWH09152.1"/>
    <property type="molecule type" value="Genomic_DNA"/>
</dbReference>
<feature type="domain" description="HTH tetR-type" evidence="5">
    <location>
        <begin position="5"/>
        <end position="65"/>
    </location>
</feature>
<dbReference type="OrthoDB" id="270177at2"/>
<dbReference type="PANTHER" id="PTHR47506:SF10">
    <property type="entry name" value="TRANSCRIPTIONAL REGULATORY PROTEIN"/>
    <property type="match status" value="1"/>
</dbReference>